<evidence type="ECO:0000256" key="4">
    <source>
        <dbReference type="ARBA" id="ARBA00022982"/>
    </source>
</evidence>
<keyword evidence="7" id="KW-0732">Signal</keyword>
<dbReference type="Proteomes" id="UP000809621">
    <property type="component" value="Unassembled WGS sequence"/>
</dbReference>
<evidence type="ECO:0000313" key="10">
    <source>
        <dbReference type="Proteomes" id="UP000809621"/>
    </source>
</evidence>
<protein>
    <submittedName>
        <fullName evidence="9">Cytochrome c</fullName>
    </submittedName>
</protein>
<evidence type="ECO:0000313" key="9">
    <source>
        <dbReference type="EMBL" id="MBM7038173.1"/>
    </source>
</evidence>
<dbReference type="PROSITE" id="PS51007">
    <property type="entry name" value="CYTC"/>
    <property type="match status" value="1"/>
</dbReference>
<evidence type="ECO:0000259" key="8">
    <source>
        <dbReference type="PROSITE" id="PS51007"/>
    </source>
</evidence>
<reference evidence="9 10" key="1">
    <citation type="submission" date="2021-02" db="EMBL/GenBank/DDBJ databases">
        <authorList>
            <person name="Park J.-S."/>
        </authorList>
    </citation>
    <scope>NUCLEOTIDE SEQUENCE [LARGE SCALE GENOMIC DNA]</scope>
    <source>
        <strain evidence="9 10">188UL20-2</strain>
    </source>
</reference>
<evidence type="ECO:0000256" key="2">
    <source>
        <dbReference type="ARBA" id="ARBA00022617"/>
    </source>
</evidence>
<keyword evidence="3 6" id="KW-0479">Metal-binding</keyword>
<keyword evidence="1" id="KW-0813">Transport</keyword>
<feature type="chain" id="PRO_5046543050" evidence="7">
    <location>
        <begin position="21"/>
        <end position="102"/>
    </location>
</feature>
<dbReference type="EMBL" id="JAFEUM010000008">
    <property type="protein sequence ID" value="MBM7038173.1"/>
    <property type="molecule type" value="Genomic_DNA"/>
</dbReference>
<name>A0ABS2HL18_9VIBR</name>
<dbReference type="Pfam" id="PF00034">
    <property type="entry name" value="Cytochrom_C"/>
    <property type="match status" value="1"/>
</dbReference>
<dbReference type="Gene3D" id="1.10.760.10">
    <property type="entry name" value="Cytochrome c-like domain"/>
    <property type="match status" value="1"/>
</dbReference>
<proteinExistence type="predicted"/>
<keyword evidence="10" id="KW-1185">Reference proteome</keyword>
<accession>A0ABS2HL18</accession>
<keyword evidence="5 6" id="KW-0408">Iron</keyword>
<evidence type="ECO:0000256" key="5">
    <source>
        <dbReference type="ARBA" id="ARBA00023004"/>
    </source>
</evidence>
<dbReference type="PANTHER" id="PTHR33751:SF9">
    <property type="entry name" value="CYTOCHROME C4"/>
    <property type="match status" value="1"/>
</dbReference>
<dbReference type="SUPFAM" id="SSF46626">
    <property type="entry name" value="Cytochrome c"/>
    <property type="match status" value="1"/>
</dbReference>
<dbReference type="PANTHER" id="PTHR33751">
    <property type="entry name" value="CBB3-TYPE CYTOCHROME C OXIDASE SUBUNIT FIXP"/>
    <property type="match status" value="1"/>
</dbReference>
<keyword evidence="4" id="KW-0249">Electron transport</keyword>
<organism evidence="9 10">
    <name type="scientific">Vibrio ulleungensis</name>
    <dbReference type="NCBI Taxonomy" id="2807619"/>
    <lineage>
        <taxon>Bacteria</taxon>
        <taxon>Pseudomonadati</taxon>
        <taxon>Pseudomonadota</taxon>
        <taxon>Gammaproteobacteria</taxon>
        <taxon>Vibrionales</taxon>
        <taxon>Vibrionaceae</taxon>
        <taxon>Vibrio</taxon>
    </lineage>
</organism>
<feature type="domain" description="Cytochrome c" evidence="8">
    <location>
        <begin position="21"/>
        <end position="102"/>
    </location>
</feature>
<comment type="caution">
    <text evidence="9">The sequence shown here is derived from an EMBL/GenBank/DDBJ whole genome shotgun (WGS) entry which is preliminary data.</text>
</comment>
<dbReference type="RefSeq" id="WP_205159645.1">
    <property type="nucleotide sequence ID" value="NZ_JAFEUM010000008.1"/>
</dbReference>
<dbReference type="InterPro" id="IPR036909">
    <property type="entry name" value="Cyt_c-like_dom_sf"/>
</dbReference>
<evidence type="ECO:0000256" key="7">
    <source>
        <dbReference type="SAM" id="SignalP"/>
    </source>
</evidence>
<feature type="signal peptide" evidence="7">
    <location>
        <begin position="1"/>
        <end position="20"/>
    </location>
</feature>
<sequence length="102" mass="10604">MKKLLVIAATLALTSQVTFAADIEAGKAKSAICAACHGADGIALIAGYPNIKGQNEAYLVSSLKAYKQKQRTGGLAAVMQAQASLLNDTDIENLAAYYASLK</sequence>
<gene>
    <name evidence="9" type="ORF">JQC93_17405</name>
</gene>
<keyword evidence="2 6" id="KW-0349">Heme</keyword>
<dbReference type="InterPro" id="IPR009056">
    <property type="entry name" value="Cyt_c-like_dom"/>
</dbReference>
<evidence type="ECO:0000256" key="1">
    <source>
        <dbReference type="ARBA" id="ARBA00022448"/>
    </source>
</evidence>
<evidence type="ECO:0000256" key="6">
    <source>
        <dbReference type="PROSITE-ProRule" id="PRU00433"/>
    </source>
</evidence>
<dbReference type="InterPro" id="IPR050597">
    <property type="entry name" value="Cytochrome_c_Oxidase_Subunit"/>
</dbReference>
<evidence type="ECO:0000256" key="3">
    <source>
        <dbReference type="ARBA" id="ARBA00022723"/>
    </source>
</evidence>